<proteinExistence type="predicted"/>
<comment type="caution">
    <text evidence="1">The sequence shown here is derived from an EMBL/GenBank/DDBJ whole genome shotgun (WGS) entry which is preliminary data.</text>
</comment>
<dbReference type="InterPro" id="IPR009593">
    <property type="entry name" value="DUF1203"/>
</dbReference>
<accession>A0ABU1YVG1</accession>
<dbReference type="PIRSF" id="PIRSF034110">
    <property type="entry name" value="DUF1203"/>
    <property type="match status" value="1"/>
</dbReference>
<name>A0ABU1YVG1_ROSSA</name>
<evidence type="ECO:0008006" key="3">
    <source>
        <dbReference type="Google" id="ProtNLM"/>
    </source>
</evidence>
<evidence type="ECO:0000313" key="2">
    <source>
        <dbReference type="Proteomes" id="UP001180453"/>
    </source>
</evidence>
<gene>
    <name evidence="1" type="ORF">J2X20_005527</name>
</gene>
<dbReference type="Proteomes" id="UP001180453">
    <property type="component" value="Unassembled WGS sequence"/>
</dbReference>
<organism evidence="1 2">
    <name type="scientific">Roseateles saccharophilus</name>
    <name type="common">Pseudomonas saccharophila</name>
    <dbReference type="NCBI Taxonomy" id="304"/>
    <lineage>
        <taxon>Bacteria</taxon>
        <taxon>Pseudomonadati</taxon>
        <taxon>Pseudomonadota</taxon>
        <taxon>Betaproteobacteria</taxon>
        <taxon>Burkholderiales</taxon>
        <taxon>Sphaerotilaceae</taxon>
        <taxon>Roseateles</taxon>
    </lineage>
</organism>
<dbReference type="RefSeq" id="WP_310272606.1">
    <property type="nucleotide sequence ID" value="NZ_JAVDXU010000006.1"/>
</dbReference>
<protein>
    <recommendedName>
        <fullName evidence="3">DUF1203 domain-containing protein</fullName>
    </recommendedName>
</protein>
<dbReference type="EMBL" id="JAVDXU010000006">
    <property type="protein sequence ID" value="MDR7272842.1"/>
    <property type="molecule type" value="Genomic_DNA"/>
</dbReference>
<reference evidence="1 2" key="1">
    <citation type="submission" date="2023-07" db="EMBL/GenBank/DDBJ databases">
        <title>Sorghum-associated microbial communities from plants grown in Nebraska, USA.</title>
        <authorList>
            <person name="Schachtman D."/>
        </authorList>
    </citation>
    <scope>NUCLEOTIDE SEQUENCE [LARGE SCALE GENOMIC DNA]</scope>
    <source>
        <strain evidence="1 2">BE314</strain>
    </source>
</reference>
<keyword evidence="2" id="KW-1185">Reference proteome</keyword>
<sequence>MQTSPNIRLLVRGIPTAHAEALRSGGPDAHGQAPLRAAAHGLGNPCRHCLNLIAEGDTKLILAYRPFAHAQPYAETGPIFLHVAGCERYEADALPAWFAHLAPALVRGYDAKDWIVYETGRVLPGHELADACRAILAREDVAYVHIRSKFNCFQCRVERG</sequence>
<evidence type="ECO:0000313" key="1">
    <source>
        <dbReference type="EMBL" id="MDR7272842.1"/>
    </source>
</evidence>
<dbReference type="Pfam" id="PF06718">
    <property type="entry name" value="DUF1203"/>
    <property type="match status" value="1"/>
</dbReference>